<proteinExistence type="predicted"/>
<dbReference type="Proteomes" id="UP000256297">
    <property type="component" value="Chromosome CBM2589_b"/>
</dbReference>
<dbReference type="InterPro" id="IPR032710">
    <property type="entry name" value="NTF2-like_dom_sf"/>
</dbReference>
<protein>
    <recommendedName>
        <fullName evidence="1">SnoaL-like domain-containing protein</fullName>
    </recommendedName>
</protein>
<sequence length="158" mass="18181">MTSPTLSQRLHRLEAIEAVRRLVGEYARGADRRNDPCIMGPLFHEDAIWEAEGFGRCVGRKAITSHLARIGAEQIVWSLHYMVSPVVEVNPDLRSARCHWYLWELAHIQQDGVRSAHWIGGWYNSELSEVNGIWRFLHVQLDLRLVHSNGEDWMPAMA</sequence>
<reference evidence="2 3" key="1">
    <citation type="submission" date="2018-01" db="EMBL/GenBank/DDBJ databases">
        <authorList>
            <person name="Clerissi C."/>
        </authorList>
    </citation>
    <scope>NUCLEOTIDE SEQUENCE [LARGE SCALE GENOMIC DNA]</scope>
    <source>
        <strain evidence="2">Cupriavidus taiwanensis STM 3521</strain>
    </source>
</reference>
<name>A0A975ZY56_9BURK</name>
<dbReference type="AlphaFoldDB" id="A0A975ZY56"/>
<dbReference type="SUPFAM" id="SSF54427">
    <property type="entry name" value="NTF2-like"/>
    <property type="match status" value="1"/>
</dbReference>
<dbReference type="EMBL" id="OFSP01000004">
    <property type="protein sequence ID" value="SOY44372.1"/>
    <property type="molecule type" value="Genomic_DNA"/>
</dbReference>
<evidence type="ECO:0000313" key="2">
    <source>
        <dbReference type="EMBL" id="SOY44372.1"/>
    </source>
</evidence>
<dbReference type="Gene3D" id="3.10.450.50">
    <property type="match status" value="1"/>
</dbReference>
<gene>
    <name evidence="2" type="ORF">CBM2589_B120335</name>
</gene>
<evidence type="ECO:0000259" key="1">
    <source>
        <dbReference type="Pfam" id="PF13577"/>
    </source>
</evidence>
<organism evidence="2 3">
    <name type="scientific">Cupriavidus taiwanensis</name>
    <dbReference type="NCBI Taxonomy" id="164546"/>
    <lineage>
        <taxon>Bacteria</taxon>
        <taxon>Pseudomonadati</taxon>
        <taxon>Pseudomonadota</taxon>
        <taxon>Betaproteobacteria</taxon>
        <taxon>Burkholderiales</taxon>
        <taxon>Burkholderiaceae</taxon>
        <taxon>Cupriavidus</taxon>
    </lineage>
</organism>
<dbReference type="Pfam" id="PF13577">
    <property type="entry name" value="SnoaL_4"/>
    <property type="match status" value="1"/>
</dbReference>
<accession>A0A975ZY56</accession>
<dbReference type="RefSeq" id="WP_116336795.1">
    <property type="nucleotide sequence ID" value="NZ_LT976856.1"/>
</dbReference>
<dbReference type="InterPro" id="IPR037401">
    <property type="entry name" value="SnoaL-like"/>
</dbReference>
<evidence type="ECO:0000313" key="3">
    <source>
        <dbReference type="Proteomes" id="UP000256297"/>
    </source>
</evidence>
<feature type="domain" description="SnoaL-like" evidence="1">
    <location>
        <begin position="12"/>
        <end position="138"/>
    </location>
</feature>
<comment type="caution">
    <text evidence="2">The sequence shown here is derived from an EMBL/GenBank/DDBJ whole genome shotgun (WGS) entry which is preliminary data.</text>
</comment>